<dbReference type="EMBL" id="NJET01000073">
    <property type="protein sequence ID" value="PHH62379.1"/>
    <property type="molecule type" value="Genomic_DNA"/>
</dbReference>
<keyword evidence="1" id="KW-0227">DNA damage</keyword>
<reference evidence="3 4" key="1">
    <citation type="submission" date="2017-06" db="EMBL/GenBank/DDBJ databases">
        <title>Ant-infecting Ophiocordyceps genomes reveal a high diversity of potential behavioral manipulation genes and a possible major role for enterotoxins.</title>
        <authorList>
            <person name="De Bekker C."/>
            <person name="Evans H.C."/>
            <person name="Brachmann A."/>
            <person name="Hughes D.P."/>
        </authorList>
    </citation>
    <scope>NUCLEOTIDE SEQUENCE [LARGE SCALE GENOMIC DNA]</scope>
    <source>
        <strain evidence="3 4">Map64</strain>
    </source>
</reference>
<comment type="function">
    <text evidence="1">Key component of the cytosolic iron-sulfur protein assembly (CIA) complex, a multiprotein complex that mediates the incorporation of iron-sulfur cluster into apoproteins specifically involved in DNA metabolism and genomic integrity. In the CIA complex, MMS19 acts as an adapter between early-acting CIA components and a subset of cellular target iron-sulfur proteins.</text>
</comment>
<dbReference type="InterPro" id="IPR016024">
    <property type="entry name" value="ARM-type_fold"/>
</dbReference>
<dbReference type="GO" id="GO:0097361">
    <property type="term" value="C:cytosolic [4Fe-4S] assembly targeting complex"/>
    <property type="evidence" value="ECO:0007669"/>
    <property type="project" value="UniProtKB-UniRule"/>
</dbReference>
<dbReference type="GO" id="GO:0005634">
    <property type="term" value="C:nucleus"/>
    <property type="evidence" value="ECO:0007669"/>
    <property type="project" value="UniProtKB-SubCell"/>
</dbReference>
<dbReference type="STRING" id="1399860.A0A2C5X944"/>
<proteinExistence type="inferred from homology"/>
<dbReference type="Pfam" id="PF14500">
    <property type="entry name" value="MMS19_N"/>
    <property type="match status" value="1"/>
</dbReference>
<dbReference type="GO" id="GO:0051604">
    <property type="term" value="P:protein maturation"/>
    <property type="evidence" value="ECO:0007669"/>
    <property type="project" value="UniProtKB-UniRule"/>
</dbReference>
<dbReference type="Proteomes" id="UP000226192">
    <property type="component" value="Unassembled WGS sequence"/>
</dbReference>
<keyword evidence="1" id="KW-0234">DNA repair</keyword>
<dbReference type="AlphaFoldDB" id="A0A2C5X944"/>
<comment type="caution">
    <text evidence="3">The sequence shown here is derived from an EMBL/GenBank/DDBJ whole genome shotgun (WGS) entry which is preliminary data.</text>
</comment>
<dbReference type="InterPro" id="IPR039920">
    <property type="entry name" value="MMS19"/>
</dbReference>
<dbReference type="GO" id="GO:0016226">
    <property type="term" value="P:iron-sulfur cluster assembly"/>
    <property type="evidence" value="ECO:0007669"/>
    <property type="project" value="UniProtKB-UniRule"/>
</dbReference>
<evidence type="ECO:0000259" key="2">
    <source>
        <dbReference type="Pfam" id="PF14500"/>
    </source>
</evidence>
<dbReference type="GO" id="GO:0006281">
    <property type="term" value="P:DNA repair"/>
    <property type="evidence" value="ECO:0007669"/>
    <property type="project" value="UniProtKB-UniRule"/>
</dbReference>
<comment type="similarity">
    <text evidence="1">Belongs to the MET18/MMS19 family.</text>
</comment>
<feature type="domain" description="MMS19 N-terminal" evidence="2">
    <location>
        <begin position="66"/>
        <end position="260"/>
    </location>
</feature>
<organism evidence="3 4">
    <name type="scientific">Ophiocordyceps australis</name>
    <dbReference type="NCBI Taxonomy" id="1399860"/>
    <lineage>
        <taxon>Eukaryota</taxon>
        <taxon>Fungi</taxon>
        <taxon>Dikarya</taxon>
        <taxon>Ascomycota</taxon>
        <taxon>Pezizomycotina</taxon>
        <taxon>Sordariomycetes</taxon>
        <taxon>Hypocreomycetidae</taxon>
        <taxon>Hypocreales</taxon>
        <taxon>Ophiocordycipitaceae</taxon>
        <taxon>Ophiocordyceps</taxon>
    </lineage>
</organism>
<gene>
    <name evidence="3" type="ORF">CDD81_7175</name>
</gene>
<dbReference type="PANTHER" id="PTHR12891">
    <property type="entry name" value="DNA REPAIR/TRANSCRIPTION PROTEIN MET18/MMS19"/>
    <property type="match status" value="1"/>
</dbReference>
<comment type="subcellular location">
    <subcellularLocation>
        <location evidence="1">Nucleus</location>
    </subcellularLocation>
</comment>
<dbReference type="PANTHER" id="PTHR12891:SF0">
    <property type="entry name" value="MMS19 NUCLEOTIDE EXCISION REPAIR PROTEIN HOMOLOG"/>
    <property type="match status" value="1"/>
</dbReference>
<evidence type="ECO:0000313" key="3">
    <source>
        <dbReference type="EMBL" id="PHH62379.1"/>
    </source>
</evidence>
<evidence type="ECO:0000256" key="1">
    <source>
        <dbReference type="RuleBase" id="RU367072"/>
    </source>
</evidence>
<dbReference type="OrthoDB" id="342900at2759"/>
<dbReference type="InterPro" id="IPR029240">
    <property type="entry name" value="MMS19_N"/>
</dbReference>
<dbReference type="SUPFAM" id="SSF48371">
    <property type="entry name" value="ARM repeat"/>
    <property type="match status" value="1"/>
</dbReference>
<sequence>MADFRQLALEFVLEEDEAKLSKIAQRAASEIQNASVDSNPVARWVETVQPWMPGENDAVIGDTEATEWTSRAKALEFLSRTLEFLSQDTLKPSQLKLLVAFFGAMFDVDHKAGIMASATALSRVITARSFQPQSGGQIIRKVCALKGDFPRQLAKTRLAVYHLLHSLITDTAVASHLKSNGEQDSHFMTNLLRLCDSERDPDCLMIWFDTLRYFLANYSPSSTILEDVYGRFKAYFPITLPRASLSGVTPDQLKTQLRNCDGVTVNVKIDVLRTMKACVEQYDCPQESVAPYIDRIWNCLKYEVRNGEVEDCIWATLEVFKAVTTKLTGDKRRDYSLTVTRDCIMELSNSTYTASAGRLLVSVMSSSVGAFVLMVTPTITHIKENLRHPKSAMHSHELLKILRVILETRQFLAGTDMTNQDRRDFATVDTVFSTLYGDVYQSLIQKSVKKPWILSNLCRSNTKGPKRA</sequence>
<evidence type="ECO:0000313" key="4">
    <source>
        <dbReference type="Proteomes" id="UP000226192"/>
    </source>
</evidence>
<keyword evidence="4" id="KW-1185">Reference proteome</keyword>
<name>A0A2C5X944_9HYPO</name>
<protein>
    <recommendedName>
        <fullName evidence="1">MMS19 nucleotide excision repair protein</fullName>
    </recommendedName>
</protein>
<accession>A0A2C5X944</accession>
<keyword evidence="1" id="KW-0539">Nucleus</keyword>